<evidence type="ECO:0000256" key="3">
    <source>
        <dbReference type="ARBA" id="ARBA00023015"/>
    </source>
</evidence>
<evidence type="ECO:0000256" key="6">
    <source>
        <dbReference type="SAM" id="Coils"/>
    </source>
</evidence>
<dbReference type="AlphaFoldDB" id="A0A7W0C790"/>
<keyword evidence="1 5" id="KW-0597">Phosphoprotein</keyword>
<dbReference type="InterPro" id="IPR050595">
    <property type="entry name" value="Bact_response_regulator"/>
</dbReference>
<feature type="coiled-coil region" evidence="6">
    <location>
        <begin position="109"/>
        <end position="136"/>
    </location>
</feature>
<evidence type="ECO:0000256" key="5">
    <source>
        <dbReference type="PROSITE-ProRule" id="PRU00169"/>
    </source>
</evidence>
<dbReference type="InterPro" id="IPR011006">
    <property type="entry name" value="CheY-like_superfamily"/>
</dbReference>
<gene>
    <name evidence="8" type="ORF">HNR65_000637</name>
</gene>
<dbReference type="PANTHER" id="PTHR44591:SF14">
    <property type="entry name" value="PROTEIN PILG"/>
    <property type="match status" value="1"/>
</dbReference>
<dbReference type="PROSITE" id="PS50110">
    <property type="entry name" value="RESPONSE_REGULATORY"/>
    <property type="match status" value="1"/>
</dbReference>
<protein>
    <submittedName>
        <fullName evidence="8">DNA-binding NtrC family response regulator</fullName>
    </submittedName>
</protein>
<dbReference type="GO" id="GO:0000160">
    <property type="term" value="P:phosphorelay signal transduction system"/>
    <property type="evidence" value="ECO:0007669"/>
    <property type="project" value="UniProtKB-KW"/>
</dbReference>
<dbReference type="PANTHER" id="PTHR44591">
    <property type="entry name" value="STRESS RESPONSE REGULATOR PROTEIN 1"/>
    <property type="match status" value="1"/>
</dbReference>
<keyword evidence="9" id="KW-1185">Reference proteome</keyword>
<comment type="caution">
    <text evidence="8">The sequence shown here is derived from an EMBL/GenBank/DDBJ whole genome shotgun (WGS) entry which is preliminary data.</text>
</comment>
<dbReference type="InterPro" id="IPR001789">
    <property type="entry name" value="Sig_transdc_resp-reg_receiver"/>
</dbReference>
<dbReference type="RefSeq" id="WP_181549975.1">
    <property type="nucleotide sequence ID" value="NZ_JACDUS010000001.1"/>
</dbReference>
<evidence type="ECO:0000256" key="1">
    <source>
        <dbReference type="ARBA" id="ARBA00022553"/>
    </source>
</evidence>
<organism evidence="8 9">
    <name type="scientific">Desulfosalsimonas propionicica</name>
    <dbReference type="NCBI Taxonomy" id="332175"/>
    <lineage>
        <taxon>Bacteria</taxon>
        <taxon>Pseudomonadati</taxon>
        <taxon>Thermodesulfobacteriota</taxon>
        <taxon>Desulfobacteria</taxon>
        <taxon>Desulfobacterales</taxon>
        <taxon>Desulfosalsimonadaceae</taxon>
        <taxon>Desulfosalsimonas</taxon>
    </lineage>
</organism>
<feature type="modified residue" description="4-aspartylphosphate" evidence="5">
    <location>
        <position position="55"/>
    </location>
</feature>
<dbReference type="SMART" id="SM00448">
    <property type="entry name" value="REC"/>
    <property type="match status" value="1"/>
</dbReference>
<dbReference type="FunFam" id="3.40.50.2300:FF:000018">
    <property type="entry name" value="DNA-binding transcriptional regulator NtrC"/>
    <property type="match status" value="1"/>
</dbReference>
<keyword evidence="3" id="KW-0805">Transcription regulation</keyword>
<evidence type="ECO:0000259" key="7">
    <source>
        <dbReference type="PROSITE" id="PS50110"/>
    </source>
</evidence>
<evidence type="ECO:0000256" key="2">
    <source>
        <dbReference type="ARBA" id="ARBA00023012"/>
    </source>
</evidence>
<reference evidence="8 9" key="1">
    <citation type="submission" date="2020-07" db="EMBL/GenBank/DDBJ databases">
        <title>Genomic Encyclopedia of Type Strains, Phase IV (KMG-IV): sequencing the most valuable type-strain genomes for metagenomic binning, comparative biology and taxonomic classification.</title>
        <authorList>
            <person name="Goeker M."/>
        </authorList>
    </citation>
    <scope>NUCLEOTIDE SEQUENCE [LARGE SCALE GENOMIC DNA]</scope>
    <source>
        <strain evidence="8 9">DSM 17721</strain>
    </source>
</reference>
<sequence length="144" mass="16277">MANPFVMLVDDESDFIETMSKRLQKRGFKVLTATEGKGALELVGKNRNLEVMILDVKMPGMDGIEVLREMKKSYPLIEVIMLTGHATIESAIDGMKIGAFDYLMKPCNIEQLSQKVQEAVEKRRAQEEKIEKARMEKVVSTRGI</sequence>
<dbReference type="SUPFAM" id="SSF52172">
    <property type="entry name" value="CheY-like"/>
    <property type="match status" value="1"/>
</dbReference>
<keyword evidence="2" id="KW-0902">Two-component regulatory system</keyword>
<dbReference type="EMBL" id="JACDUS010000001">
    <property type="protein sequence ID" value="MBA2880330.1"/>
    <property type="molecule type" value="Genomic_DNA"/>
</dbReference>
<dbReference type="Gene3D" id="3.40.50.2300">
    <property type="match status" value="1"/>
</dbReference>
<keyword evidence="8" id="KW-0238">DNA-binding</keyword>
<feature type="domain" description="Response regulatory" evidence="7">
    <location>
        <begin position="5"/>
        <end position="120"/>
    </location>
</feature>
<evidence type="ECO:0000313" key="8">
    <source>
        <dbReference type="EMBL" id="MBA2880330.1"/>
    </source>
</evidence>
<accession>A0A7W0C790</accession>
<evidence type="ECO:0000256" key="4">
    <source>
        <dbReference type="ARBA" id="ARBA00023163"/>
    </source>
</evidence>
<dbReference type="Pfam" id="PF00072">
    <property type="entry name" value="Response_reg"/>
    <property type="match status" value="1"/>
</dbReference>
<evidence type="ECO:0000313" key="9">
    <source>
        <dbReference type="Proteomes" id="UP000525298"/>
    </source>
</evidence>
<dbReference type="GO" id="GO:0003677">
    <property type="term" value="F:DNA binding"/>
    <property type="evidence" value="ECO:0007669"/>
    <property type="project" value="UniProtKB-KW"/>
</dbReference>
<keyword evidence="6" id="KW-0175">Coiled coil</keyword>
<keyword evidence="4" id="KW-0804">Transcription</keyword>
<dbReference type="Proteomes" id="UP000525298">
    <property type="component" value="Unassembled WGS sequence"/>
</dbReference>
<proteinExistence type="predicted"/>
<name>A0A7W0C790_9BACT</name>